<sequence>MTRLYRLPPSVPLLGIAALALATGVAAHDSRDSTAARPPLSCGVVMEKGASGISIEARLQAREPVSGSYELGIEKTGASGRASIRQSGAFSAASGETKTLGRAMLSGAPEDFDIDFKLEVDGKRMTCRGVFPIEL</sequence>
<dbReference type="InterPro" id="IPR047726">
    <property type="entry name" value="CsgH_dom"/>
</dbReference>
<evidence type="ECO:0000256" key="1">
    <source>
        <dbReference type="SAM" id="SignalP"/>
    </source>
</evidence>
<protein>
    <recommendedName>
        <fullName evidence="2">CsgH-like domain-containing protein</fullName>
    </recommendedName>
</protein>
<dbReference type="NCBIfam" id="NF041112">
    <property type="entry name" value="chap_CsgH_alph"/>
    <property type="match status" value="1"/>
</dbReference>
<keyword evidence="4" id="KW-1185">Reference proteome</keyword>
<feature type="signal peptide" evidence="1">
    <location>
        <begin position="1"/>
        <end position="22"/>
    </location>
</feature>
<dbReference type="Proteomes" id="UP000199328">
    <property type="component" value="Unassembled WGS sequence"/>
</dbReference>
<dbReference type="Gene3D" id="2.60.40.2420">
    <property type="match status" value="1"/>
</dbReference>
<feature type="chain" id="PRO_5011444041" description="CsgH-like domain-containing protein" evidence="1">
    <location>
        <begin position="23"/>
        <end position="135"/>
    </location>
</feature>
<dbReference type="RefSeq" id="WP_092497199.1">
    <property type="nucleotide sequence ID" value="NZ_FNFV01000001.1"/>
</dbReference>
<feature type="domain" description="CsgH-like" evidence="2">
    <location>
        <begin position="52"/>
        <end position="127"/>
    </location>
</feature>
<dbReference type="EMBL" id="FNFV01000001">
    <property type="protein sequence ID" value="SDJ96709.1"/>
    <property type="molecule type" value="Genomic_DNA"/>
</dbReference>
<accession>A0A1G8Y1I4</accession>
<evidence type="ECO:0000259" key="2">
    <source>
        <dbReference type="Pfam" id="PF21112"/>
    </source>
</evidence>
<keyword evidence="1" id="KW-0732">Signal</keyword>
<dbReference type="InterPro" id="IPR048632">
    <property type="entry name" value="CsgH-like"/>
</dbReference>
<reference evidence="4" key="1">
    <citation type="submission" date="2016-10" db="EMBL/GenBank/DDBJ databases">
        <authorList>
            <person name="Varghese N."/>
            <person name="Submissions S."/>
        </authorList>
    </citation>
    <scope>NUCLEOTIDE SEQUENCE [LARGE SCALE GENOMIC DNA]</scope>
    <source>
        <strain evidence="4">CGMCC 1.10789</strain>
    </source>
</reference>
<name>A0A1G8Y1I4_9RHOB</name>
<evidence type="ECO:0000313" key="4">
    <source>
        <dbReference type="Proteomes" id="UP000199328"/>
    </source>
</evidence>
<proteinExistence type="predicted"/>
<dbReference type="Pfam" id="PF21112">
    <property type="entry name" value="CsgH"/>
    <property type="match status" value="1"/>
</dbReference>
<dbReference type="InterPro" id="IPR053722">
    <property type="entry name" value="Curli_assembly_CsgC/AgfC"/>
</dbReference>
<gene>
    <name evidence="3" type="ORF">SAMN05216257_101149</name>
</gene>
<dbReference type="AlphaFoldDB" id="A0A1G8Y1I4"/>
<organism evidence="3 4">
    <name type="scientific">Meinhardsimonia xiamenensis</name>
    <dbReference type="NCBI Taxonomy" id="990712"/>
    <lineage>
        <taxon>Bacteria</taxon>
        <taxon>Pseudomonadati</taxon>
        <taxon>Pseudomonadota</taxon>
        <taxon>Alphaproteobacteria</taxon>
        <taxon>Rhodobacterales</taxon>
        <taxon>Paracoccaceae</taxon>
        <taxon>Meinhardsimonia</taxon>
    </lineage>
</organism>
<evidence type="ECO:0000313" key="3">
    <source>
        <dbReference type="EMBL" id="SDJ96709.1"/>
    </source>
</evidence>
<dbReference type="STRING" id="990712.SAMN05216257_101149"/>